<accession>B8LYY4</accession>
<dbReference type="InParanoid" id="B8LYY4"/>
<evidence type="ECO:0000313" key="1">
    <source>
        <dbReference type="EMBL" id="EED23492.1"/>
    </source>
</evidence>
<gene>
    <name evidence="1" type="ORF">TSTA_069130</name>
</gene>
<dbReference type="Proteomes" id="UP000001745">
    <property type="component" value="Unassembled WGS sequence"/>
</dbReference>
<dbReference type="VEuPathDB" id="FungiDB:TSTA_069130"/>
<sequence>MVTRTSPNTPLHIYYHQSHENLKVVDGNSNTTLYIINRSLTEPHLTILHASSGSGKPTDMAGTVSMDDEPTDISLCFPDREFKMTLHDRKADVHWVAGPGIKWKWKHQYKKNEDLEAIDMATGRWLAKFEIASSEFDKKGTIVLSEFMLLGQSELDVLVVTALARNEYDRRVRKKNREGVVHLGLKLEDMC</sequence>
<dbReference type="PhylomeDB" id="B8LYY4"/>
<keyword evidence="2" id="KW-1185">Reference proteome</keyword>
<evidence type="ECO:0000313" key="2">
    <source>
        <dbReference type="Proteomes" id="UP000001745"/>
    </source>
</evidence>
<dbReference type="GeneID" id="8107063"/>
<dbReference type="AlphaFoldDB" id="B8LYY4"/>
<dbReference type="EMBL" id="EQ962652">
    <property type="protein sequence ID" value="EED23492.1"/>
    <property type="molecule type" value="Genomic_DNA"/>
</dbReference>
<organism evidence="1 2">
    <name type="scientific">Talaromyces stipitatus (strain ATCC 10500 / CBS 375.48 / QM 6759 / NRRL 1006)</name>
    <name type="common">Penicillium stipitatum</name>
    <dbReference type="NCBI Taxonomy" id="441959"/>
    <lineage>
        <taxon>Eukaryota</taxon>
        <taxon>Fungi</taxon>
        <taxon>Dikarya</taxon>
        <taxon>Ascomycota</taxon>
        <taxon>Pezizomycotina</taxon>
        <taxon>Eurotiomycetes</taxon>
        <taxon>Eurotiomycetidae</taxon>
        <taxon>Eurotiales</taxon>
        <taxon>Trichocomaceae</taxon>
        <taxon>Talaromyces</taxon>
        <taxon>Talaromyces sect. Talaromyces</taxon>
    </lineage>
</organism>
<protein>
    <submittedName>
        <fullName evidence="1">Uncharacterized protein</fullName>
    </submittedName>
</protein>
<dbReference type="RefSeq" id="XP_002340879.1">
    <property type="nucleotide sequence ID" value="XM_002340838.1"/>
</dbReference>
<dbReference type="HOGENOM" id="CLU_1422295_0_0_1"/>
<name>B8LYY4_TALSN</name>
<reference evidence="2" key="1">
    <citation type="journal article" date="2015" name="Genome Announc.">
        <title>Genome sequence of the AIDS-associated pathogen Penicillium marneffei (ATCC18224) and its near taxonomic relative Talaromyces stipitatus (ATCC10500).</title>
        <authorList>
            <person name="Nierman W.C."/>
            <person name="Fedorova-Abrams N.D."/>
            <person name="Andrianopoulos A."/>
        </authorList>
    </citation>
    <scope>NUCLEOTIDE SEQUENCE [LARGE SCALE GENOMIC DNA]</scope>
    <source>
        <strain evidence="2">ATCC 10500 / CBS 375.48 / QM 6759 / NRRL 1006</strain>
    </source>
</reference>
<proteinExistence type="predicted"/>